<reference evidence="9" key="2">
    <citation type="journal article" date="2022" name="Res Sq">
        <title>Comparative Genomics Reveals Insights into the Divergent Evolution of Astigmatic Mites and Household Pest Adaptations.</title>
        <authorList>
            <person name="Xiong Q."/>
            <person name="Wan A.T.-Y."/>
            <person name="Liu X.-Y."/>
            <person name="Fung C.S.-H."/>
            <person name="Xiao X."/>
            <person name="Malainual N."/>
            <person name="Hou J."/>
            <person name="Wang L."/>
            <person name="Wang M."/>
            <person name="Yang K."/>
            <person name="Cui Y."/>
            <person name="Leung E."/>
            <person name="Nong W."/>
            <person name="Shin S.-K."/>
            <person name="Au S."/>
            <person name="Jeong K.Y."/>
            <person name="Chew F.T."/>
            <person name="Hui J."/>
            <person name="Leung T.F."/>
            <person name="Tungtrongchitr A."/>
            <person name="Zhong N."/>
            <person name="Liu Z."/>
            <person name="Tsui S."/>
        </authorList>
    </citation>
    <scope>NUCLEOTIDE SEQUENCE</scope>
    <source>
        <strain evidence="9">Derf</strain>
        <tissue evidence="9">Whole organism</tissue>
    </source>
</reference>
<name>A0A922I3F5_DERFA</name>
<evidence type="ECO:0000313" key="10">
    <source>
        <dbReference type="Proteomes" id="UP000790347"/>
    </source>
</evidence>
<dbReference type="InterPro" id="IPR045851">
    <property type="entry name" value="AMP-bd_C_sf"/>
</dbReference>
<dbReference type="EC" id="6.2.1.1" evidence="5"/>
<evidence type="ECO:0000259" key="7">
    <source>
        <dbReference type="Pfam" id="PF13193"/>
    </source>
</evidence>
<evidence type="ECO:0000256" key="2">
    <source>
        <dbReference type="ARBA" id="ARBA00022598"/>
    </source>
</evidence>
<feature type="domain" description="Acetyl-coenzyme A synthetase N-terminal" evidence="8">
    <location>
        <begin position="124"/>
        <end position="186"/>
    </location>
</feature>
<evidence type="ECO:0000259" key="8">
    <source>
        <dbReference type="Pfam" id="PF16177"/>
    </source>
</evidence>
<dbReference type="Gene3D" id="3.30.300.30">
    <property type="match status" value="1"/>
</dbReference>
<dbReference type="GO" id="GO:0019427">
    <property type="term" value="P:acetyl-CoA biosynthetic process from acetate"/>
    <property type="evidence" value="ECO:0007669"/>
    <property type="project" value="InterPro"/>
</dbReference>
<evidence type="ECO:0000313" key="9">
    <source>
        <dbReference type="EMBL" id="KAH9520832.1"/>
    </source>
</evidence>
<dbReference type="FunFam" id="3.40.50.12780:FF:000001">
    <property type="entry name" value="Acetyl-coenzyme A synthetase"/>
    <property type="match status" value="1"/>
</dbReference>
<evidence type="ECO:0000256" key="5">
    <source>
        <dbReference type="RuleBase" id="RU361147"/>
    </source>
</evidence>
<dbReference type="GO" id="GO:0003987">
    <property type="term" value="F:acetate-CoA ligase activity"/>
    <property type="evidence" value="ECO:0007669"/>
    <property type="project" value="UniProtKB-UniRule"/>
</dbReference>
<dbReference type="PANTHER" id="PTHR24095:SF244">
    <property type="entry name" value="ACETYL-COENZYME A SYNTHETASE"/>
    <property type="match status" value="1"/>
</dbReference>
<dbReference type="InterPro" id="IPR000873">
    <property type="entry name" value="AMP-dep_synth/lig_dom"/>
</dbReference>
<gene>
    <name evidence="9" type="primary">ACSS2_1</name>
    <name evidence="9" type="ORF">DERF_004519</name>
</gene>
<organism evidence="9 10">
    <name type="scientific">Dermatophagoides farinae</name>
    <name type="common">American house dust mite</name>
    <dbReference type="NCBI Taxonomy" id="6954"/>
    <lineage>
        <taxon>Eukaryota</taxon>
        <taxon>Metazoa</taxon>
        <taxon>Ecdysozoa</taxon>
        <taxon>Arthropoda</taxon>
        <taxon>Chelicerata</taxon>
        <taxon>Arachnida</taxon>
        <taxon>Acari</taxon>
        <taxon>Acariformes</taxon>
        <taxon>Sarcoptiformes</taxon>
        <taxon>Astigmata</taxon>
        <taxon>Psoroptidia</taxon>
        <taxon>Analgoidea</taxon>
        <taxon>Pyroglyphidae</taxon>
        <taxon>Dermatophagoidinae</taxon>
        <taxon>Dermatophagoides</taxon>
    </lineage>
</organism>
<dbReference type="Proteomes" id="UP000790347">
    <property type="component" value="Unassembled WGS sequence"/>
</dbReference>
<dbReference type="InterPro" id="IPR042099">
    <property type="entry name" value="ANL_N_sf"/>
</dbReference>
<feature type="domain" description="AMP-dependent synthetase/ligase" evidence="6">
    <location>
        <begin position="194"/>
        <end position="590"/>
    </location>
</feature>
<dbReference type="NCBIfam" id="TIGR02188">
    <property type="entry name" value="Ac_CoA_lig_AcsA"/>
    <property type="match status" value="1"/>
</dbReference>
<sequence length="774" mass="87833">MLLSLLFNCYGDVCLFVCWLVLDQNDDSGVGVGVGVGGGGIVIEHLAFICKEKNLLVHKRKQQNKDVIKSSVVLSRLSFVSMANTNGGDIAMIKMKTIDRIRCDEPQFDMTIRRQAHLKSMDEYYDLYEQSIKSPGEFWTNVARDFYWTTPLPVNESKILNYNFDINAGTIRVEFLKDVRTNITYNLLDRIINRGFGDRIAYYWEGNELNERCQFTYSELRSKVCRMANALKRMGIGVGDRVAIYLPVTIELVTAMLACARIGAIHTIVFAGFSAHSLAERMCSARVKILITADGSFRGEKFLHYQPIIDDAIEYCLERKLQLRSVIIVNRFSQSINRNKNQYETIVEQYQSRYEYLMQSWKQINSIESDYCEPEWLSAEHPLFILYTSGSTGKPKGVLHTVGGYMLTTAIVFKYAFNYRDGDIFFCTADLGWITGHTANVYGSLANGATIILFEGVPVYPKPDRLWTIIDDYRANIFYTAPTAIRSLMKFDDKYVLSHPMNELKLIALVGEPINRDAWFWIYRMIGKERCPIIDTYFQTETGAPMIFPIPNVIDLKPGSATVPFFGILPVILDENGKEILGTESGFLAFKQAWPGIARTIDGDHERFESTYFERFPGYYFTGDAAYRDSDGHYWITGRTDDLLNVSGHLLSTAEVESALLKDKRVAEAASVPMPHTIKGQCICAYIVTKNGYNYDNQFERELRDLVRHEIGPVATPDLILNVRALPKTRSGKIIRRVLAKIACGQKSDFGDISTITDETIINHLIEIRMANSG</sequence>
<comment type="similarity">
    <text evidence="1 5">Belongs to the ATP-dependent AMP-binding enzyme family.</text>
</comment>
<dbReference type="InterPro" id="IPR011904">
    <property type="entry name" value="Ac_CoA_lig"/>
</dbReference>
<keyword evidence="2 5" id="KW-0436">Ligase</keyword>
<dbReference type="Pfam" id="PF13193">
    <property type="entry name" value="AMP-binding_C"/>
    <property type="match status" value="1"/>
</dbReference>
<keyword evidence="10" id="KW-1185">Reference proteome</keyword>
<evidence type="ECO:0000256" key="3">
    <source>
        <dbReference type="ARBA" id="ARBA00022741"/>
    </source>
</evidence>
<dbReference type="SUPFAM" id="SSF56801">
    <property type="entry name" value="Acetyl-CoA synthetase-like"/>
    <property type="match status" value="1"/>
</dbReference>
<dbReference type="GO" id="GO:0005524">
    <property type="term" value="F:ATP binding"/>
    <property type="evidence" value="ECO:0007669"/>
    <property type="project" value="UniProtKB-UniRule"/>
</dbReference>
<evidence type="ECO:0000259" key="6">
    <source>
        <dbReference type="Pfam" id="PF00501"/>
    </source>
</evidence>
<evidence type="ECO:0000256" key="4">
    <source>
        <dbReference type="ARBA" id="ARBA00022840"/>
    </source>
</evidence>
<feature type="domain" description="AMP-binding enzyme C-terminal" evidence="7">
    <location>
        <begin position="655"/>
        <end position="733"/>
    </location>
</feature>
<dbReference type="InterPro" id="IPR032387">
    <property type="entry name" value="ACAS_N"/>
</dbReference>
<comment type="catalytic activity">
    <reaction evidence="5">
        <text>acetate + ATP + CoA = acetyl-CoA + AMP + diphosphate</text>
        <dbReference type="Rhea" id="RHEA:23176"/>
        <dbReference type="ChEBI" id="CHEBI:30089"/>
        <dbReference type="ChEBI" id="CHEBI:30616"/>
        <dbReference type="ChEBI" id="CHEBI:33019"/>
        <dbReference type="ChEBI" id="CHEBI:57287"/>
        <dbReference type="ChEBI" id="CHEBI:57288"/>
        <dbReference type="ChEBI" id="CHEBI:456215"/>
        <dbReference type="EC" id="6.2.1.1"/>
    </reaction>
</comment>
<evidence type="ECO:0000256" key="1">
    <source>
        <dbReference type="ARBA" id="ARBA00006432"/>
    </source>
</evidence>
<keyword evidence="3 5" id="KW-0547">Nucleotide-binding</keyword>
<dbReference type="PROSITE" id="PS00455">
    <property type="entry name" value="AMP_BINDING"/>
    <property type="match status" value="1"/>
</dbReference>
<dbReference type="InterPro" id="IPR020845">
    <property type="entry name" value="AMP-binding_CS"/>
</dbReference>
<dbReference type="Pfam" id="PF00501">
    <property type="entry name" value="AMP-binding"/>
    <property type="match status" value="1"/>
</dbReference>
<keyword evidence="4 5" id="KW-0067">ATP-binding</keyword>
<proteinExistence type="inferred from homology"/>
<dbReference type="AlphaFoldDB" id="A0A922I3F5"/>
<dbReference type="PANTHER" id="PTHR24095">
    <property type="entry name" value="ACETYL-COENZYME A SYNTHETASE"/>
    <property type="match status" value="1"/>
</dbReference>
<comment type="caution">
    <text evidence="9">The sequence shown here is derived from an EMBL/GenBank/DDBJ whole genome shotgun (WGS) entry which is preliminary data.</text>
</comment>
<dbReference type="GO" id="GO:0016208">
    <property type="term" value="F:AMP binding"/>
    <property type="evidence" value="ECO:0007669"/>
    <property type="project" value="InterPro"/>
</dbReference>
<dbReference type="Pfam" id="PF16177">
    <property type="entry name" value="ACAS_N"/>
    <property type="match status" value="1"/>
</dbReference>
<dbReference type="Gene3D" id="3.40.50.12780">
    <property type="entry name" value="N-terminal domain of ligase-like"/>
    <property type="match status" value="1"/>
</dbReference>
<protein>
    <recommendedName>
        <fullName evidence="5">Acetyl-coenzyme A synthetase</fullName>
        <ecNumber evidence="5">6.2.1.1</ecNumber>
    </recommendedName>
</protein>
<accession>A0A922I3F5</accession>
<dbReference type="EMBL" id="ASGP02000002">
    <property type="protein sequence ID" value="KAH9520832.1"/>
    <property type="molecule type" value="Genomic_DNA"/>
</dbReference>
<dbReference type="NCBIfam" id="NF001208">
    <property type="entry name" value="PRK00174.1"/>
    <property type="match status" value="1"/>
</dbReference>
<dbReference type="InterPro" id="IPR025110">
    <property type="entry name" value="AMP-bd_C"/>
</dbReference>
<reference evidence="9" key="1">
    <citation type="submission" date="2013-05" db="EMBL/GenBank/DDBJ databases">
        <authorList>
            <person name="Yim A.K.Y."/>
            <person name="Chan T.F."/>
            <person name="Ji K.M."/>
            <person name="Liu X.Y."/>
            <person name="Zhou J.W."/>
            <person name="Li R.Q."/>
            <person name="Yang K.Y."/>
            <person name="Li J."/>
            <person name="Li M."/>
            <person name="Law P.T.W."/>
            <person name="Wu Y.L."/>
            <person name="Cai Z.L."/>
            <person name="Qin H."/>
            <person name="Bao Y."/>
            <person name="Leung R.K.K."/>
            <person name="Ng P.K.S."/>
            <person name="Zou J."/>
            <person name="Zhong X.J."/>
            <person name="Ran P.X."/>
            <person name="Zhong N.S."/>
            <person name="Liu Z.G."/>
            <person name="Tsui S.K.W."/>
        </authorList>
    </citation>
    <scope>NUCLEOTIDE SEQUENCE</scope>
    <source>
        <strain evidence="9">Derf</strain>
        <tissue evidence="9">Whole organism</tissue>
    </source>
</reference>